<dbReference type="InterPro" id="IPR003392">
    <property type="entry name" value="PTHD_SSD"/>
</dbReference>
<dbReference type="Pfam" id="PF02460">
    <property type="entry name" value="Patched"/>
    <property type="match status" value="1"/>
</dbReference>
<dbReference type="InterPro" id="IPR004869">
    <property type="entry name" value="MMPL_dom"/>
</dbReference>
<dbReference type="GO" id="GO:0016020">
    <property type="term" value="C:membrane"/>
    <property type="evidence" value="ECO:0007669"/>
    <property type="project" value="UniProtKB-SubCell"/>
</dbReference>
<dbReference type="EnsemblProtists" id="EKX39868">
    <property type="protein sequence ID" value="EKX39868"/>
    <property type="gene ID" value="GUITHDRAFT_114116"/>
</dbReference>
<sequence length="1194" mass="133887">MSVEQWRESLERTMKSIGRGWRVQMVTDGREDGWVHINGLVLAHYRIAKIHPTEPSDEVRDIMSQNTRLYPNADDSSSSPTGTKSGNSYDEEVMAGSDNPTDFDLSYAVKASSEKLPVAEATLLYADTSPSDLKTPSGADPDEIPQAFTMNEKFNSGSRRSSMTAEGEDWDNVHGITGRLVRFAHDHYYLTFLIFLVFVIVTSAVIFIAPTDPRCAQSGPQFTVCKQSNHDWEVSYSMVSRYKDAVNQTKALSQPSEDAALTLLYYWKDAVVKQNVNIFTPTTVKDMCEIQRLFVSHPFYPKLCQRSNGNCVQPYSVVQQFYKAGGDCTLLTDSEVQQKAKDLLNPANPLLGFFVSSEAGSKGFTNTTRALLSLGAPLPGFKDAAEDKDVQQNIYQSVFFEDFTCPVPKWLKDTKFLNPDFCNGRKDGEVIKGLESQLFEKFNMEGFPKSGQYKGAFRSPYLGASPHEEISSSEVMEVRWYSNIIQTMEFARVVNGDLNFAILSISVVYLYIAYHTKSFFLASMFMFQIIISLPVGYFVYYNIGQIHFYSQVNILAIYLALGIGADSVFVLYDCWQQSETDPSIKTTLGRLNYSHNRTMIACFNTTSSTVMSFVATAITPVMPIECFAIFASLVLIMNYIFMVTVAPAIIMIYYVHFEDLGGFCCYCSRSCTGRCGPKEPGVTTHLSKLREKDALYRCSCYAKVESDTVENGNPSEAFNERELRAAERFFSDHFSKLIIGFDLQPGKYKPLAYFFLAAITGYSIYMATQAFQLTPPKAQEEWFPPNHMFNKELMSRLAHNWKAGANSDYMEIVVVFGVETVDRSNFSAFYPAYNRGGVVFDKEFDFSSKDSQKFFLRVCKEIETLKCGKGGCGSNMLRQGQSPYCVFQDMLKFYNNETKSNVEYFPSKKEMIDTYTKMAQANSDKNNPDKYLEYSMGIEQGTNGLEIKWAMIPFMSSILSPLPNAEAHDIYSVLEKWIEGLRKDAPAGMKTVFQTDTQVAALGWTWMKVEDALVYNLLQGFAMCFPVVFVILIFATGNVIISFYSIVTIAFIVVGVLGSAKGYAGWSLGVAESIAGVIVIGFSVDYTVHLGHMYKEARSCHTKEEKIRYALTYMGTTVVGGGMTTLLAGLMLYLCTLTFFTKMASLLVWTILYSTFYSLFFFTSLCAVAGPVGSFGSIEVCTDFVKRKLRGRGS</sequence>
<evidence type="ECO:0000313" key="12">
    <source>
        <dbReference type="Proteomes" id="UP000011087"/>
    </source>
</evidence>
<feature type="transmembrane region" description="Helical" evidence="8">
    <location>
        <begin position="552"/>
        <end position="572"/>
    </location>
</feature>
<dbReference type="eggNOG" id="KOG3664">
    <property type="taxonomic scope" value="Eukaryota"/>
</dbReference>
<keyword evidence="12" id="KW-1185">Reference proteome</keyword>
<feature type="region of interest" description="Disordered" evidence="7">
    <location>
        <begin position="69"/>
        <end position="96"/>
    </location>
</feature>
<dbReference type="PROSITE" id="PS50156">
    <property type="entry name" value="SSD"/>
    <property type="match status" value="1"/>
</dbReference>
<dbReference type="Pfam" id="PF03176">
    <property type="entry name" value="MMPL"/>
    <property type="match status" value="1"/>
</dbReference>
<evidence type="ECO:0000256" key="3">
    <source>
        <dbReference type="ARBA" id="ARBA00022989"/>
    </source>
</evidence>
<proteinExistence type="inferred from homology"/>
<dbReference type="GO" id="GO:0022857">
    <property type="term" value="F:transmembrane transporter activity"/>
    <property type="evidence" value="ECO:0007669"/>
    <property type="project" value="TreeGrafter"/>
</dbReference>
<dbReference type="InterPro" id="IPR052081">
    <property type="entry name" value="Dispatched_Hh_regulator"/>
</dbReference>
<evidence type="ECO:0000256" key="4">
    <source>
        <dbReference type="ARBA" id="ARBA00023136"/>
    </source>
</evidence>
<dbReference type="HOGENOM" id="CLU_271537_0_0_1"/>
<feature type="transmembrane region" description="Helical" evidence="8">
    <location>
        <begin position="1066"/>
        <end position="1088"/>
    </location>
</feature>
<organism evidence="10">
    <name type="scientific">Guillardia theta (strain CCMP2712)</name>
    <name type="common">Cryptophyte</name>
    <dbReference type="NCBI Taxonomy" id="905079"/>
    <lineage>
        <taxon>Eukaryota</taxon>
        <taxon>Cryptophyceae</taxon>
        <taxon>Pyrenomonadales</taxon>
        <taxon>Geminigeraceae</taxon>
        <taxon>Guillardia</taxon>
    </lineage>
</organism>
<dbReference type="GeneID" id="17296539"/>
<dbReference type="PANTHER" id="PTHR45951">
    <property type="entry name" value="PROTEIN DISPATCHED-RELATED"/>
    <property type="match status" value="1"/>
</dbReference>
<keyword evidence="2 8" id="KW-0812">Transmembrane</keyword>
<dbReference type="InterPro" id="IPR000731">
    <property type="entry name" value="SSD"/>
</dbReference>
<reference evidence="12" key="2">
    <citation type="submission" date="2012-11" db="EMBL/GenBank/DDBJ databases">
        <authorList>
            <person name="Kuo A."/>
            <person name="Curtis B.A."/>
            <person name="Tanifuji G."/>
            <person name="Burki F."/>
            <person name="Gruber A."/>
            <person name="Irimia M."/>
            <person name="Maruyama S."/>
            <person name="Arias M.C."/>
            <person name="Ball S.G."/>
            <person name="Gile G.H."/>
            <person name="Hirakawa Y."/>
            <person name="Hopkins J.F."/>
            <person name="Rensing S.A."/>
            <person name="Schmutz J."/>
            <person name="Symeonidi A."/>
            <person name="Elias M."/>
            <person name="Eveleigh R.J."/>
            <person name="Herman E.K."/>
            <person name="Klute M.J."/>
            <person name="Nakayama T."/>
            <person name="Obornik M."/>
            <person name="Reyes-Prieto A."/>
            <person name="Armbrust E.V."/>
            <person name="Aves S.J."/>
            <person name="Beiko R.G."/>
            <person name="Coutinho P."/>
            <person name="Dacks J.B."/>
            <person name="Durnford D.G."/>
            <person name="Fast N.M."/>
            <person name="Green B.R."/>
            <person name="Grisdale C."/>
            <person name="Hempe F."/>
            <person name="Henrissat B."/>
            <person name="Hoppner M.P."/>
            <person name="Ishida K.-I."/>
            <person name="Kim E."/>
            <person name="Koreny L."/>
            <person name="Kroth P.G."/>
            <person name="Liu Y."/>
            <person name="Malik S.-B."/>
            <person name="Maier U.G."/>
            <person name="McRose D."/>
            <person name="Mock T."/>
            <person name="Neilson J.A."/>
            <person name="Onodera N.T."/>
            <person name="Poole A.M."/>
            <person name="Pritham E.J."/>
            <person name="Richards T.A."/>
            <person name="Rocap G."/>
            <person name="Roy S.W."/>
            <person name="Sarai C."/>
            <person name="Schaack S."/>
            <person name="Shirato S."/>
            <person name="Slamovits C.H."/>
            <person name="Spencer D.F."/>
            <person name="Suzuki S."/>
            <person name="Worden A.Z."/>
            <person name="Zauner S."/>
            <person name="Barry K."/>
            <person name="Bell C."/>
            <person name="Bharti A.K."/>
            <person name="Crow J.A."/>
            <person name="Grimwood J."/>
            <person name="Kramer R."/>
            <person name="Lindquist E."/>
            <person name="Lucas S."/>
            <person name="Salamov A."/>
            <person name="McFadden G.I."/>
            <person name="Lane C.E."/>
            <person name="Keeling P.J."/>
            <person name="Gray M.W."/>
            <person name="Grigoriev I.V."/>
            <person name="Archibald J.M."/>
        </authorList>
    </citation>
    <scope>NUCLEOTIDE SEQUENCE</scope>
    <source>
        <strain evidence="12">CCMP2712</strain>
    </source>
</reference>
<dbReference type="STRING" id="905079.L1IUG9"/>
<dbReference type="AlphaFoldDB" id="L1IUG9"/>
<reference evidence="11" key="3">
    <citation type="submission" date="2016-03" db="UniProtKB">
        <authorList>
            <consortium name="EnsemblProtists"/>
        </authorList>
    </citation>
    <scope>IDENTIFICATION</scope>
</reference>
<evidence type="ECO:0000256" key="1">
    <source>
        <dbReference type="ARBA" id="ARBA00004141"/>
    </source>
</evidence>
<feature type="transmembrane region" description="Helical" evidence="8">
    <location>
        <begin position="1146"/>
        <end position="1168"/>
    </location>
</feature>
<name>L1IUG9_GUITC</name>
<evidence type="ECO:0000313" key="11">
    <source>
        <dbReference type="EnsemblProtists" id="EKX39868"/>
    </source>
</evidence>
<dbReference type="OMA" id="PFFYCRI"/>
<evidence type="ECO:0000313" key="10">
    <source>
        <dbReference type="EMBL" id="EKX39868.1"/>
    </source>
</evidence>
<feature type="compositionally biased region" description="Polar residues" evidence="7">
    <location>
        <begin position="69"/>
        <end position="88"/>
    </location>
</feature>
<comment type="subcellular location">
    <subcellularLocation>
        <location evidence="1">Membrane</location>
        <topology evidence="1">Multi-pass membrane protein</topology>
    </subcellularLocation>
</comment>
<comment type="similarity">
    <text evidence="6">Belongs to the dispatched family.</text>
</comment>
<dbReference type="KEGG" id="gtt:GUITHDRAFT_114116"/>
<feature type="transmembrane region" description="Helical" evidence="8">
    <location>
        <begin position="1041"/>
        <end position="1060"/>
    </location>
</feature>
<evidence type="ECO:0000256" key="5">
    <source>
        <dbReference type="ARBA" id="ARBA00023180"/>
    </source>
</evidence>
<feature type="transmembrane region" description="Helical" evidence="8">
    <location>
        <begin position="520"/>
        <end position="540"/>
    </location>
</feature>
<feature type="domain" description="SSD" evidence="9">
    <location>
        <begin position="519"/>
        <end position="652"/>
    </location>
</feature>
<accession>L1IUG9</accession>
<dbReference type="SUPFAM" id="SSF82866">
    <property type="entry name" value="Multidrug efflux transporter AcrB transmembrane domain"/>
    <property type="match status" value="2"/>
</dbReference>
<reference evidence="10 12" key="1">
    <citation type="journal article" date="2012" name="Nature">
        <title>Algal genomes reveal evolutionary mosaicism and the fate of nucleomorphs.</title>
        <authorList>
            <consortium name="DOE Joint Genome Institute"/>
            <person name="Curtis B.A."/>
            <person name="Tanifuji G."/>
            <person name="Burki F."/>
            <person name="Gruber A."/>
            <person name="Irimia M."/>
            <person name="Maruyama S."/>
            <person name="Arias M.C."/>
            <person name="Ball S.G."/>
            <person name="Gile G.H."/>
            <person name="Hirakawa Y."/>
            <person name="Hopkins J.F."/>
            <person name="Kuo A."/>
            <person name="Rensing S.A."/>
            <person name="Schmutz J."/>
            <person name="Symeonidi A."/>
            <person name="Elias M."/>
            <person name="Eveleigh R.J."/>
            <person name="Herman E.K."/>
            <person name="Klute M.J."/>
            <person name="Nakayama T."/>
            <person name="Obornik M."/>
            <person name="Reyes-Prieto A."/>
            <person name="Armbrust E.V."/>
            <person name="Aves S.J."/>
            <person name="Beiko R.G."/>
            <person name="Coutinho P."/>
            <person name="Dacks J.B."/>
            <person name="Durnford D.G."/>
            <person name="Fast N.M."/>
            <person name="Green B.R."/>
            <person name="Grisdale C.J."/>
            <person name="Hempel F."/>
            <person name="Henrissat B."/>
            <person name="Hoppner M.P."/>
            <person name="Ishida K."/>
            <person name="Kim E."/>
            <person name="Koreny L."/>
            <person name="Kroth P.G."/>
            <person name="Liu Y."/>
            <person name="Malik S.B."/>
            <person name="Maier U.G."/>
            <person name="McRose D."/>
            <person name="Mock T."/>
            <person name="Neilson J.A."/>
            <person name="Onodera N.T."/>
            <person name="Poole A.M."/>
            <person name="Pritham E.J."/>
            <person name="Richards T.A."/>
            <person name="Rocap G."/>
            <person name="Roy S.W."/>
            <person name="Sarai C."/>
            <person name="Schaack S."/>
            <person name="Shirato S."/>
            <person name="Slamovits C.H."/>
            <person name="Spencer D.F."/>
            <person name="Suzuki S."/>
            <person name="Worden A.Z."/>
            <person name="Zauner S."/>
            <person name="Barry K."/>
            <person name="Bell C."/>
            <person name="Bharti A.K."/>
            <person name="Crow J.A."/>
            <person name="Grimwood J."/>
            <person name="Kramer R."/>
            <person name="Lindquist E."/>
            <person name="Lucas S."/>
            <person name="Salamov A."/>
            <person name="McFadden G.I."/>
            <person name="Lane C.E."/>
            <person name="Keeling P.J."/>
            <person name="Gray M.W."/>
            <person name="Grigoriev I.V."/>
            <person name="Archibald J.M."/>
        </authorList>
    </citation>
    <scope>NUCLEOTIDE SEQUENCE</scope>
    <source>
        <strain evidence="10 12">CCMP2712</strain>
    </source>
</reference>
<dbReference type="OrthoDB" id="429851at2759"/>
<feature type="transmembrane region" description="Helical" evidence="8">
    <location>
        <begin position="498"/>
        <end position="514"/>
    </location>
</feature>
<feature type="transmembrane region" description="Helical" evidence="8">
    <location>
        <begin position="1013"/>
        <end position="1034"/>
    </location>
</feature>
<evidence type="ECO:0000259" key="9">
    <source>
        <dbReference type="PROSITE" id="PS50156"/>
    </source>
</evidence>
<dbReference type="PaxDb" id="55529-EKX39868"/>
<dbReference type="RefSeq" id="XP_005826848.1">
    <property type="nucleotide sequence ID" value="XM_005826791.1"/>
</dbReference>
<feature type="transmembrane region" description="Helical" evidence="8">
    <location>
        <begin position="188"/>
        <end position="209"/>
    </location>
</feature>
<gene>
    <name evidence="10" type="ORF">GUITHDRAFT_114116</name>
</gene>
<protein>
    <recommendedName>
        <fullName evidence="9">SSD domain-containing protein</fullName>
    </recommendedName>
</protein>
<evidence type="ECO:0000256" key="7">
    <source>
        <dbReference type="SAM" id="MobiDB-lite"/>
    </source>
</evidence>
<evidence type="ECO:0000256" key="8">
    <source>
        <dbReference type="SAM" id="Phobius"/>
    </source>
</evidence>
<dbReference type="Proteomes" id="UP000011087">
    <property type="component" value="Unassembled WGS sequence"/>
</dbReference>
<evidence type="ECO:0000256" key="6">
    <source>
        <dbReference type="ARBA" id="ARBA00038046"/>
    </source>
</evidence>
<feature type="transmembrane region" description="Helical" evidence="8">
    <location>
        <begin position="1109"/>
        <end position="1134"/>
    </location>
</feature>
<keyword evidence="5" id="KW-0325">Glycoprotein</keyword>
<keyword evidence="3 8" id="KW-1133">Transmembrane helix</keyword>
<dbReference type="Gene3D" id="1.20.1640.10">
    <property type="entry name" value="Multidrug efflux transporter AcrB transmembrane domain"/>
    <property type="match status" value="2"/>
</dbReference>
<dbReference type="EMBL" id="JH993036">
    <property type="protein sequence ID" value="EKX39868.1"/>
    <property type="molecule type" value="Genomic_DNA"/>
</dbReference>
<feature type="transmembrane region" description="Helical" evidence="8">
    <location>
        <begin position="626"/>
        <end position="655"/>
    </location>
</feature>
<keyword evidence="4 8" id="KW-0472">Membrane</keyword>
<evidence type="ECO:0000256" key="2">
    <source>
        <dbReference type="ARBA" id="ARBA00022692"/>
    </source>
</evidence>